<evidence type="ECO:0000313" key="2">
    <source>
        <dbReference type="Proteomes" id="UP000050554"/>
    </source>
</evidence>
<comment type="caution">
    <text evidence="1">The sequence shown here is derived from an EMBL/GenBank/DDBJ whole genome shotgun (WGS) entry which is preliminary data.</text>
</comment>
<dbReference type="EMBL" id="LJRF01000024">
    <property type="protein sequence ID" value="KPY50888.1"/>
    <property type="molecule type" value="Genomic_DNA"/>
</dbReference>
<dbReference type="PATRIC" id="fig|55398.3.peg.1908"/>
<name>A0A0N8SR35_PSESI</name>
<proteinExistence type="predicted"/>
<organism evidence="1 2">
    <name type="scientific">Pseudomonas syringae pv. ribicola</name>
    <dbReference type="NCBI Taxonomy" id="55398"/>
    <lineage>
        <taxon>Bacteria</taxon>
        <taxon>Pseudomonadati</taxon>
        <taxon>Pseudomonadota</taxon>
        <taxon>Gammaproteobacteria</taxon>
        <taxon>Pseudomonadales</taxon>
        <taxon>Pseudomonadaceae</taxon>
        <taxon>Pseudomonas</taxon>
    </lineage>
</organism>
<protein>
    <submittedName>
        <fullName evidence="1">Nuclease</fullName>
    </submittedName>
</protein>
<evidence type="ECO:0000313" key="1">
    <source>
        <dbReference type="EMBL" id="KPY50888.1"/>
    </source>
</evidence>
<gene>
    <name evidence="1" type="ORF">ALO47_01520</name>
</gene>
<sequence length="96" mass="10616">MQAANRIKKGGFAVVTGRVKSVQRNRGGVWIELDGSLVLRVAPDLLSAFDVAKLERLKGQRIEARGWVVDRSRRGGLQSGQARWLMPLTHPAMLNP</sequence>
<accession>A0A0N8SR35</accession>
<dbReference type="AlphaFoldDB" id="A0A0N8SR35"/>
<reference evidence="1 2" key="1">
    <citation type="submission" date="2015-09" db="EMBL/GenBank/DDBJ databases">
        <title>Genome announcement of multiple Pseudomonas syringae strains.</title>
        <authorList>
            <person name="Thakur S."/>
            <person name="Wang P.W."/>
            <person name="Gong Y."/>
            <person name="Weir B.S."/>
            <person name="Guttman D.S."/>
        </authorList>
    </citation>
    <scope>NUCLEOTIDE SEQUENCE [LARGE SCALE GENOMIC DNA]</scope>
    <source>
        <strain evidence="1 2">ICMP3882</strain>
    </source>
</reference>
<dbReference type="Proteomes" id="UP000050554">
    <property type="component" value="Unassembled WGS sequence"/>
</dbReference>